<name>A0ABN8LC71_CHISP</name>
<sequence>MIRVGCLYIFILIFAPSLEVNLSDKVKLLHGDTYFTKVLQETFYEIEERGFCNLKLVDFNQTLNETLYKWHVVGHVAYTNGFVVSIDRIALTNVGSSTFHSNAGVTSATFSATLNLYHVKVGYDVTAVLDNEGTHRFTGTFNHNHIEQRIVVSKDLATGKFVATPTTNSVSGGSGVIMVYMPENRVSEVLSRHFLATSTRPNLAIWINEIIIPIMLEKAKSIDFPDYCVHC</sequence>
<protein>
    <submittedName>
        <fullName evidence="2">Uncharacterized protein</fullName>
    </submittedName>
</protein>
<organism evidence="2 3">
    <name type="scientific">Chilo suppressalis</name>
    <name type="common">Asiatic rice borer moth</name>
    <dbReference type="NCBI Taxonomy" id="168631"/>
    <lineage>
        <taxon>Eukaryota</taxon>
        <taxon>Metazoa</taxon>
        <taxon>Ecdysozoa</taxon>
        <taxon>Arthropoda</taxon>
        <taxon>Hexapoda</taxon>
        <taxon>Insecta</taxon>
        <taxon>Pterygota</taxon>
        <taxon>Neoptera</taxon>
        <taxon>Endopterygota</taxon>
        <taxon>Lepidoptera</taxon>
        <taxon>Glossata</taxon>
        <taxon>Ditrysia</taxon>
        <taxon>Pyraloidea</taxon>
        <taxon>Crambidae</taxon>
        <taxon>Crambinae</taxon>
        <taxon>Chilo</taxon>
    </lineage>
</organism>
<keyword evidence="1" id="KW-0732">Signal</keyword>
<keyword evidence="3" id="KW-1185">Reference proteome</keyword>
<evidence type="ECO:0000256" key="1">
    <source>
        <dbReference type="SAM" id="SignalP"/>
    </source>
</evidence>
<accession>A0ABN8LC71</accession>
<feature type="signal peptide" evidence="1">
    <location>
        <begin position="1"/>
        <end position="19"/>
    </location>
</feature>
<dbReference type="Proteomes" id="UP001153292">
    <property type="component" value="Chromosome 17"/>
</dbReference>
<feature type="chain" id="PRO_5045551534" evidence="1">
    <location>
        <begin position="20"/>
        <end position="231"/>
    </location>
</feature>
<dbReference type="EMBL" id="OU963910">
    <property type="protein sequence ID" value="CAH2983531.1"/>
    <property type="molecule type" value="Genomic_DNA"/>
</dbReference>
<gene>
    <name evidence="2" type="ORF">CHILSU_LOCUS3819</name>
</gene>
<reference evidence="2" key="1">
    <citation type="submission" date="2021-12" db="EMBL/GenBank/DDBJ databases">
        <authorList>
            <person name="King R."/>
        </authorList>
    </citation>
    <scope>NUCLEOTIDE SEQUENCE</scope>
</reference>
<proteinExistence type="predicted"/>
<evidence type="ECO:0000313" key="3">
    <source>
        <dbReference type="Proteomes" id="UP001153292"/>
    </source>
</evidence>
<evidence type="ECO:0000313" key="2">
    <source>
        <dbReference type="EMBL" id="CAH2983531.1"/>
    </source>
</evidence>